<proteinExistence type="predicted"/>
<reference evidence="7" key="1">
    <citation type="journal article" date="2013" name="Nat. Biotechnol.">
        <title>Draft genome sequence of chickpea (Cicer arietinum) provides a resource for trait improvement.</title>
        <authorList>
            <person name="Varshney R.K."/>
            <person name="Song C."/>
            <person name="Saxena R.K."/>
            <person name="Azam S."/>
            <person name="Yu S."/>
            <person name="Sharpe A.G."/>
            <person name="Cannon S."/>
            <person name="Baek J."/>
            <person name="Rosen B.D."/>
            <person name="Tar'an B."/>
            <person name="Millan T."/>
            <person name="Zhang X."/>
            <person name="Ramsay L.D."/>
            <person name="Iwata A."/>
            <person name="Wang Y."/>
            <person name="Nelson W."/>
            <person name="Farmer A.D."/>
            <person name="Gaur P.M."/>
            <person name="Soderlund C."/>
            <person name="Penmetsa R.V."/>
            <person name="Xu C."/>
            <person name="Bharti A.K."/>
            <person name="He W."/>
            <person name="Winter P."/>
            <person name="Zhao S."/>
            <person name="Hane J.K."/>
            <person name="Carrasquilla-Garcia N."/>
            <person name="Condie J.A."/>
            <person name="Upadhyaya H.D."/>
            <person name="Luo M.C."/>
            <person name="Thudi M."/>
            <person name="Gowda C.L."/>
            <person name="Singh N.P."/>
            <person name="Lichtenzveig J."/>
            <person name="Gali K.K."/>
            <person name="Rubio J."/>
            <person name="Nadarajan N."/>
            <person name="Dolezel J."/>
            <person name="Bansal K.C."/>
            <person name="Xu X."/>
            <person name="Edwards D."/>
            <person name="Zhang G."/>
            <person name="Kahl G."/>
            <person name="Gil J."/>
            <person name="Singh K.B."/>
            <person name="Datta S.K."/>
            <person name="Jackson S.A."/>
            <person name="Wang J."/>
            <person name="Cook D.R."/>
        </authorList>
    </citation>
    <scope>NUCLEOTIDE SEQUENCE [LARGE SCALE GENOMIC DNA]</scope>
    <source>
        <strain evidence="7">cv. CDC Frontier</strain>
    </source>
</reference>
<dbReference type="CDD" id="cd00266">
    <property type="entry name" value="MADS_SRF_like"/>
    <property type="match status" value="1"/>
</dbReference>
<dbReference type="Proteomes" id="UP000087171">
    <property type="component" value="Chromosome Ca5"/>
</dbReference>
<keyword evidence="3" id="KW-0238">DNA-binding</keyword>
<sequence>MARKKVKLAYITCHSKRRETFKKRKNGLIKKVSEISTLCGIEACAIIYDKNNTQVEVWPSESEIKSVLSRFMSFPEMERSKKMLDQEGFLRQTIAKVYEQLKKQIEETRKKEMTNLIGQYIHTGEFNGYLMSKNDLNDFSSFIDESLKTIEQKMSQMAIIGEEDIGNGVQSMNAIEGQENIGHALLRLVSGGEDQQENMGHVAQGLETNICEDLQINYGQWPMDFPMLPFSYDSVDPNGF</sequence>
<dbReference type="SMART" id="SM00432">
    <property type="entry name" value="MADS"/>
    <property type="match status" value="1"/>
</dbReference>
<dbReference type="RefSeq" id="XP_027190082.1">
    <property type="nucleotide sequence ID" value="XM_027334281.1"/>
</dbReference>
<dbReference type="InterPro" id="IPR036879">
    <property type="entry name" value="TF_MADSbox_sf"/>
</dbReference>
<dbReference type="PaxDb" id="3827-XP_004499496.1"/>
<keyword evidence="2" id="KW-0805">Transcription regulation</keyword>
<dbReference type="Pfam" id="PF00319">
    <property type="entry name" value="SRF-TF"/>
    <property type="match status" value="1"/>
</dbReference>
<dbReference type="KEGG" id="cam:101496969"/>
<name>A0A3Q7YAY2_CICAR</name>
<dbReference type="AlphaFoldDB" id="A0A3Q7YAY2"/>
<keyword evidence="4" id="KW-0804">Transcription</keyword>
<dbReference type="SUPFAM" id="SSF55455">
    <property type="entry name" value="SRF-like"/>
    <property type="match status" value="1"/>
</dbReference>
<dbReference type="InterPro" id="IPR002100">
    <property type="entry name" value="TF_MADSbox"/>
</dbReference>
<evidence type="ECO:0000313" key="8">
    <source>
        <dbReference type="RefSeq" id="XP_027190082.1"/>
    </source>
</evidence>
<dbReference type="InterPro" id="IPR033897">
    <property type="entry name" value="SRF-like_MADS-box"/>
</dbReference>
<dbReference type="GO" id="GO:0000981">
    <property type="term" value="F:DNA-binding transcription factor activity, RNA polymerase II-specific"/>
    <property type="evidence" value="ECO:0007669"/>
    <property type="project" value="InterPro"/>
</dbReference>
<evidence type="ECO:0000256" key="3">
    <source>
        <dbReference type="ARBA" id="ARBA00023125"/>
    </source>
</evidence>
<evidence type="ECO:0000256" key="5">
    <source>
        <dbReference type="ARBA" id="ARBA00023242"/>
    </source>
</evidence>
<dbReference type="PANTHER" id="PTHR11945:SF777">
    <property type="entry name" value="MADS-BOX TRANSCRIPTION FACTOR FAMILY PROTEIN"/>
    <property type="match status" value="1"/>
</dbReference>
<evidence type="ECO:0000256" key="4">
    <source>
        <dbReference type="ARBA" id="ARBA00023163"/>
    </source>
</evidence>
<evidence type="ECO:0000256" key="1">
    <source>
        <dbReference type="ARBA" id="ARBA00004123"/>
    </source>
</evidence>
<evidence type="ECO:0000313" key="7">
    <source>
        <dbReference type="Proteomes" id="UP000087171"/>
    </source>
</evidence>
<dbReference type="GO" id="GO:0005634">
    <property type="term" value="C:nucleus"/>
    <property type="evidence" value="ECO:0007669"/>
    <property type="project" value="UniProtKB-SubCell"/>
</dbReference>
<dbReference type="PANTHER" id="PTHR11945">
    <property type="entry name" value="MADS BOX PROTEIN"/>
    <property type="match status" value="1"/>
</dbReference>
<feature type="domain" description="MADS-box" evidence="6">
    <location>
        <begin position="1"/>
        <end position="52"/>
    </location>
</feature>
<gene>
    <name evidence="8" type="primary">LOC101496969</name>
</gene>
<evidence type="ECO:0000256" key="2">
    <source>
        <dbReference type="ARBA" id="ARBA00023015"/>
    </source>
</evidence>
<dbReference type="PROSITE" id="PS50066">
    <property type="entry name" value="MADS_BOX_2"/>
    <property type="match status" value="1"/>
</dbReference>
<reference evidence="8" key="2">
    <citation type="submission" date="2025-08" db="UniProtKB">
        <authorList>
            <consortium name="RefSeq"/>
        </authorList>
    </citation>
    <scope>IDENTIFICATION</scope>
    <source>
        <tissue evidence="8">Etiolated seedlings</tissue>
    </source>
</reference>
<accession>A0A3Q7YAY2</accession>
<keyword evidence="5" id="KW-0539">Nucleus</keyword>
<dbReference type="GO" id="GO:0045944">
    <property type="term" value="P:positive regulation of transcription by RNA polymerase II"/>
    <property type="evidence" value="ECO:0007669"/>
    <property type="project" value="InterPro"/>
</dbReference>
<dbReference type="GO" id="GO:0000978">
    <property type="term" value="F:RNA polymerase II cis-regulatory region sequence-specific DNA binding"/>
    <property type="evidence" value="ECO:0007669"/>
    <property type="project" value="TreeGrafter"/>
</dbReference>
<comment type="subcellular location">
    <subcellularLocation>
        <location evidence="1">Nucleus</location>
    </subcellularLocation>
</comment>
<dbReference type="GO" id="GO:0046983">
    <property type="term" value="F:protein dimerization activity"/>
    <property type="evidence" value="ECO:0007669"/>
    <property type="project" value="InterPro"/>
</dbReference>
<dbReference type="OrthoDB" id="1424240at2759"/>
<keyword evidence="7" id="KW-1185">Reference proteome</keyword>
<dbReference type="Gene3D" id="3.40.1810.10">
    <property type="entry name" value="Transcription factor, MADS-box"/>
    <property type="match status" value="1"/>
</dbReference>
<evidence type="ECO:0000259" key="6">
    <source>
        <dbReference type="PROSITE" id="PS50066"/>
    </source>
</evidence>
<organism evidence="7 8">
    <name type="scientific">Cicer arietinum</name>
    <name type="common">Chickpea</name>
    <name type="synonym">Garbanzo</name>
    <dbReference type="NCBI Taxonomy" id="3827"/>
    <lineage>
        <taxon>Eukaryota</taxon>
        <taxon>Viridiplantae</taxon>
        <taxon>Streptophyta</taxon>
        <taxon>Embryophyta</taxon>
        <taxon>Tracheophyta</taxon>
        <taxon>Spermatophyta</taxon>
        <taxon>Magnoliopsida</taxon>
        <taxon>eudicotyledons</taxon>
        <taxon>Gunneridae</taxon>
        <taxon>Pentapetalae</taxon>
        <taxon>rosids</taxon>
        <taxon>fabids</taxon>
        <taxon>Fabales</taxon>
        <taxon>Fabaceae</taxon>
        <taxon>Papilionoideae</taxon>
        <taxon>50 kb inversion clade</taxon>
        <taxon>NPAAA clade</taxon>
        <taxon>Hologalegina</taxon>
        <taxon>IRL clade</taxon>
        <taxon>Cicereae</taxon>
        <taxon>Cicer</taxon>
    </lineage>
</organism>
<protein>
    <submittedName>
        <fullName evidence="8">Agamous-like MADS-box protein AGL80</fullName>
    </submittedName>
</protein>
<dbReference type="PRINTS" id="PR00404">
    <property type="entry name" value="MADSDOMAIN"/>
</dbReference>
<dbReference type="FunFam" id="3.40.1810.10:FF:000018">
    <property type="entry name" value="agamous-like MADS-box protein AGL80"/>
    <property type="match status" value="1"/>
</dbReference>